<reference evidence="2 3" key="1">
    <citation type="submission" date="2017-08" db="EMBL/GenBank/DDBJ databases">
        <title>Infants hospitalized years apart are colonized by the same room-sourced microbial strains.</title>
        <authorList>
            <person name="Brooks B."/>
            <person name="Olm M.R."/>
            <person name="Firek B.A."/>
            <person name="Baker R."/>
            <person name="Thomas B.C."/>
            <person name="Morowitz M.J."/>
            <person name="Banfield J.F."/>
        </authorList>
    </citation>
    <scope>NUCLEOTIDE SEQUENCE [LARGE SCALE GENOMIC DNA]</scope>
    <source>
        <strain evidence="2">S2_018_000_R3_119</strain>
    </source>
</reference>
<protein>
    <submittedName>
        <fullName evidence="2">Uncharacterized protein</fullName>
    </submittedName>
</protein>
<evidence type="ECO:0000313" key="3">
    <source>
        <dbReference type="Proteomes" id="UP000249555"/>
    </source>
</evidence>
<gene>
    <name evidence="2" type="ORF">DI640_14090</name>
</gene>
<proteinExistence type="predicted"/>
<dbReference type="AlphaFoldDB" id="A0A2W4YW72"/>
<accession>A0A2W4YW72</accession>
<name>A0A2W4YW72_9SPHN</name>
<keyword evidence="1" id="KW-0732">Signal</keyword>
<feature type="chain" id="PRO_5015862502" evidence="1">
    <location>
        <begin position="22"/>
        <end position="155"/>
    </location>
</feature>
<organism evidence="2 3">
    <name type="scientific">Sphingomonas taxi</name>
    <dbReference type="NCBI Taxonomy" id="1549858"/>
    <lineage>
        <taxon>Bacteria</taxon>
        <taxon>Pseudomonadati</taxon>
        <taxon>Pseudomonadota</taxon>
        <taxon>Alphaproteobacteria</taxon>
        <taxon>Sphingomonadales</taxon>
        <taxon>Sphingomonadaceae</taxon>
        <taxon>Sphingomonas</taxon>
    </lineage>
</organism>
<feature type="signal peptide" evidence="1">
    <location>
        <begin position="1"/>
        <end position="21"/>
    </location>
</feature>
<comment type="caution">
    <text evidence="2">The sequence shown here is derived from an EMBL/GenBank/DDBJ whole genome shotgun (WGS) entry which is preliminary data.</text>
</comment>
<sequence length="155" mass="17050">MMRRIAIVVIGLLGSAELASARPAVPALERLLSRLSADVVASPRAFNRTFGANLIKDDGGRYSARSFASDVLLDGIPFREIELRSPRRGYRPKVGPILIMNVEHEAAPCIPKAEVRRAYPDLEWVGAPSPHAMDPDEMLERRQGAARLVFGFPAF</sequence>
<dbReference type="Proteomes" id="UP000249555">
    <property type="component" value="Unassembled WGS sequence"/>
</dbReference>
<dbReference type="EMBL" id="QFMX01000033">
    <property type="protein sequence ID" value="PZO71729.1"/>
    <property type="molecule type" value="Genomic_DNA"/>
</dbReference>
<evidence type="ECO:0000313" key="2">
    <source>
        <dbReference type="EMBL" id="PZO71729.1"/>
    </source>
</evidence>
<evidence type="ECO:0000256" key="1">
    <source>
        <dbReference type="SAM" id="SignalP"/>
    </source>
</evidence>